<name>A0A251SRK2_HELAN</name>
<protein>
    <submittedName>
        <fullName evidence="1">Uncharacterized protein</fullName>
    </submittedName>
</protein>
<organism evidence="1 2">
    <name type="scientific">Helianthus annuus</name>
    <name type="common">Common sunflower</name>
    <dbReference type="NCBI Taxonomy" id="4232"/>
    <lineage>
        <taxon>Eukaryota</taxon>
        <taxon>Viridiplantae</taxon>
        <taxon>Streptophyta</taxon>
        <taxon>Embryophyta</taxon>
        <taxon>Tracheophyta</taxon>
        <taxon>Spermatophyta</taxon>
        <taxon>Magnoliopsida</taxon>
        <taxon>eudicotyledons</taxon>
        <taxon>Gunneridae</taxon>
        <taxon>Pentapetalae</taxon>
        <taxon>asterids</taxon>
        <taxon>campanulids</taxon>
        <taxon>Asterales</taxon>
        <taxon>Asteraceae</taxon>
        <taxon>Asteroideae</taxon>
        <taxon>Heliantheae alliance</taxon>
        <taxon>Heliantheae</taxon>
        <taxon>Helianthus</taxon>
    </lineage>
</organism>
<evidence type="ECO:0000313" key="1">
    <source>
        <dbReference type="EMBL" id="OTG01477.1"/>
    </source>
</evidence>
<dbReference type="EMBL" id="CM007902">
    <property type="protein sequence ID" value="OTG01477.1"/>
    <property type="molecule type" value="Genomic_DNA"/>
</dbReference>
<dbReference type="InParanoid" id="A0A251SRK2"/>
<keyword evidence="2" id="KW-1185">Reference proteome</keyword>
<reference evidence="2" key="1">
    <citation type="journal article" date="2017" name="Nature">
        <title>The sunflower genome provides insights into oil metabolism, flowering and Asterid evolution.</title>
        <authorList>
            <person name="Badouin H."/>
            <person name="Gouzy J."/>
            <person name="Grassa C.J."/>
            <person name="Murat F."/>
            <person name="Staton S.E."/>
            <person name="Cottret L."/>
            <person name="Lelandais-Briere C."/>
            <person name="Owens G.L."/>
            <person name="Carrere S."/>
            <person name="Mayjonade B."/>
            <person name="Legrand L."/>
            <person name="Gill N."/>
            <person name="Kane N.C."/>
            <person name="Bowers J.E."/>
            <person name="Hubner S."/>
            <person name="Bellec A."/>
            <person name="Berard A."/>
            <person name="Berges H."/>
            <person name="Blanchet N."/>
            <person name="Boniface M.C."/>
            <person name="Brunel D."/>
            <person name="Catrice O."/>
            <person name="Chaidir N."/>
            <person name="Claudel C."/>
            <person name="Donnadieu C."/>
            <person name="Faraut T."/>
            <person name="Fievet G."/>
            <person name="Helmstetter N."/>
            <person name="King M."/>
            <person name="Knapp S.J."/>
            <person name="Lai Z."/>
            <person name="Le Paslier M.C."/>
            <person name="Lippi Y."/>
            <person name="Lorenzon L."/>
            <person name="Mandel J.R."/>
            <person name="Marage G."/>
            <person name="Marchand G."/>
            <person name="Marquand E."/>
            <person name="Bret-Mestries E."/>
            <person name="Morien E."/>
            <person name="Nambeesan S."/>
            <person name="Nguyen T."/>
            <person name="Pegot-Espagnet P."/>
            <person name="Pouilly N."/>
            <person name="Raftis F."/>
            <person name="Sallet E."/>
            <person name="Schiex T."/>
            <person name="Thomas J."/>
            <person name="Vandecasteele C."/>
            <person name="Vares D."/>
            <person name="Vear F."/>
            <person name="Vautrin S."/>
            <person name="Crespi M."/>
            <person name="Mangin B."/>
            <person name="Burke J.M."/>
            <person name="Salse J."/>
            <person name="Munos S."/>
            <person name="Vincourt P."/>
            <person name="Rieseberg L.H."/>
            <person name="Langlade N.B."/>
        </authorList>
    </citation>
    <scope>NUCLEOTIDE SEQUENCE [LARGE SCALE GENOMIC DNA]</scope>
    <source>
        <strain evidence="2">cv. SF193</strain>
    </source>
</reference>
<sequence length="111" mass="12912">MLNLSDPHKRLVENKLKKIAREVDRCHVLRPTHYLITKIVYLLSPLLSLLILQNPNGDFNKNLPPFLFIPANKSCGRLNNSLNYLSDLDYVNKTNRRRTFPSVRTSGEVFY</sequence>
<gene>
    <name evidence="1" type="ORF">HannXRQ_Chr13g0402521</name>
</gene>
<evidence type="ECO:0000313" key="2">
    <source>
        <dbReference type="Proteomes" id="UP000215914"/>
    </source>
</evidence>
<accession>A0A251SRK2</accession>
<dbReference type="Proteomes" id="UP000215914">
    <property type="component" value="Chromosome 13"/>
</dbReference>
<dbReference type="AlphaFoldDB" id="A0A251SRK2"/>
<proteinExistence type="predicted"/>